<dbReference type="SUPFAM" id="SSF54534">
    <property type="entry name" value="FKBP-like"/>
    <property type="match status" value="1"/>
</dbReference>
<dbReference type="PROSITE" id="PS50198">
    <property type="entry name" value="PPIC_PPIASE_2"/>
    <property type="match status" value="1"/>
</dbReference>
<comment type="catalytic activity">
    <reaction evidence="1">
        <text>[protein]-peptidylproline (omega=180) = [protein]-peptidylproline (omega=0)</text>
        <dbReference type="Rhea" id="RHEA:16237"/>
        <dbReference type="Rhea" id="RHEA-COMP:10747"/>
        <dbReference type="Rhea" id="RHEA-COMP:10748"/>
        <dbReference type="ChEBI" id="CHEBI:83833"/>
        <dbReference type="ChEBI" id="CHEBI:83834"/>
        <dbReference type="EC" id="5.2.1.8"/>
    </reaction>
</comment>
<evidence type="ECO:0000256" key="6">
    <source>
        <dbReference type="SAM" id="MobiDB-lite"/>
    </source>
</evidence>
<dbReference type="InterPro" id="IPR027304">
    <property type="entry name" value="Trigger_fact/SurA_dom_sf"/>
</dbReference>
<protein>
    <recommendedName>
        <fullName evidence="3">peptidylprolyl isomerase</fullName>
        <ecNumber evidence="3">5.2.1.8</ecNumber>
    </recommendedName>
</protein>
<evidence type="ECO:0000256" key="1">
    <source>
        <dbReference type="ARBA" id="ARBA00000971"/>
    </source>
</evidence>
<dbReference type="PANTHER" id="PTHR47245:SF2">
    <property type="entry name" value="PEPTIDYL-PROLYL CIS-TRANS ISOMERASE HP_0175-RELATED"/>
    <property type="match status" value="1"/>
</dbReference>
<sequence>MAGGHPRPGDPRRHARRKHVSASHAHSSFPSTHPMKVSSLTASLMAAALLATVAPAMAQNAAVVNGHAIPSAKVDALIKKSGQPDSPELRNRARDMLVDRELIEQDAAKRGLLGRDDVQEQLAQARLNVLVAAEFEDYVKNSPTTEDELHKQYEKIKAQFGNGKEYHAHHILVDKEADAKAIIAKLKAGGNFEEIAKAQSKDKGSGANGGDLDWANPGTYVPEFSAALTGLKKGEITLTPVKTQFGWHVIRLDDTRDAKIPAFEDVKPQLLEMMMGDQNWQRAKFQAMLKDLREKATIK</sequence>
<keyword evidence="4 5" id="KW-0697">Rotamase</keyword>
<dbReference type="PANTHER" id="PTHR47245">
    <property type="entry name" value="PEPTIDYLPROLYL ISOMERASE"/>
    <property type="match status" value="1"/>
</dbReference>
<proteinExistence type="inferred from homology"/>
<evidence type="ECO:0000313" key="8">
    <source>
        <dbReference type="EMBL" id="EAP71464.1"/>
    </source>
</evidence>
<evidence type="ECO:0000313" key="9">
    <source>
        <dbReference type="Proteomes" id="UP000005933"/>
    </source>
</evidence>
<organism evidence="8 9">
    <name type="scientific">Ralstonia solanacearum (strain UW551)</name>
    <dbReference type="NCBI Taxonomy" id="342110"/>
    <lineage>
        <taxon>Bacteria</taxon>
        <taxon>Pseudomonadati</taxon>
        <taxon>Pseudomonadota</taxon>
        <taxon>Betaproteobacteria</taxon>
        <taxon>Burkholderiales</taxon>
        <taxon>Burkholderiaceae</taxon>
        <taxon>Ralstonia</taxon>
        <taxon>Ralstonia solanacearum species complex</taxon>
    </lineage>
</organism>
<dbReference type="InterPro" id="IPR000297">
    <property type="entry name" value="PPIase_PpiC"/>
</dbReference>
<dbReference type="Gene3D" id="3.10.50.40">
    <property type="match status" value="1"/>
</dbReference>
<dbReference type="Proteomes" id="UP000005933">
    <property type="component" value="Unassembled WGS sequence"/>
</dbReference>
<feature type="region of interest" description="Disordered" evidence="6">
    <location>
        <begin position="1"/>
        <end position="34"/>
    </location>
</feature>
<evidence type="ECO:0000256" key="2">
    <source>
        <dbReference type="ARBA" id="ARBA00007656"/>
    </source>
</evidence>
<accession>A0AB33VBS2</accession>
<dbReference type="Gene3D" id="1.10.4030.10">
    <property type="entry name" value="Porin chaperone SurA, peptide-binding domain"/>
    <property type="match status" value="1"/>
</dbReference>
<dbReference type="GO" id="GO:0003755">
    <property type="term" value="F:peptidyl-prolyl cis-trans isomerase activity"/>
    <property type="evidence" value="ECO:0007669"/>
    <property type="project" value="UniProtKB-KW"/>
</dbReference>
<dbReference type="Pfam" id="PF00639">
    <property type="entry name" value="Rotamase"/>
    <property type="match status" value="1"/>
</dbReference>
<evidence type="ECO:0000259" key="7">
    <source>
        <dbReference type="PROSITE" id="PS50198"/>
    </source>
</evidence>
<dbReference type="SUPFAM" id="SSF109998">
    <property type="entry name" value="Triger factor/SurA peptide-binding domain-like"/>
    <property type="match status" value="1"/>
</dbReference>
<name>A0AB33VBS2_RALSU</name>
<comment type="caution">
    <text evidence="8">The sequence shown here is derived from an EMBL/GenBank/DDBJ whole genome shotgun (WGS) entry which is preliminary data.</text>
</comment>
<dbReference type="EMBL" id="AAKL01000052">
    <property type="protein sequence ID" value="EAP71464.1"/>
    <property type="molecule type" value="Genomic_DNA"/>
</dbReference>
<feature type="domain" description="PpiC" evidence="7">
    <location>
        <begin position="163"/>
        <end position="254"/>
    </location>
</feature>
<dbReference type="EC" id="5.2.1.8" evidence="3"/>
<evidence type="ECO:0000256" key="4">
    <source>
        <dbReference type="ARBA" id="ARBA00023110"/>
    </source>
</evidence>
<dbReference type="InterPro" id="IPR046357">
    <property type="entry name" value="PPIase_dom_sf"/>
</dbReference>
<keyword evidence="5 8" id="KW-0413">Isomerase</keyword>
<evidence type="ECO:0000256" key="3">
    <source>
        <dbReference type="ARBA" id="ARBA00013194"/>
    </source>
</evidence>
<reference evidence="8 9" key="1">
    <citation type="journal article" date="2006" name="Mol. Plant Microbe Interact.">
        <title>Identification of open reading frames unique to a select agent: Ralstonia solanacearum race 3 biovar 2.</title>
        <authorList>
            <person name="Gabriel D.W."/>
            <person name="Allen C."/>
            <person name="Schell M."/>
            <person name="Denny T.P."/>
            <person name="Greenberg J.T."/>
            <person name="Duan Y.P."/>
            <person name="Flores-Cruz Z."/>
            <person name="Huang Q."/>
            <person name="Clifford J.M."/>
            <person name="Presting G."/>
            <person name="Gonzalez E.T."/>
            <person name="Reddy J."/>
            <person name="Elphinstone J."/>
            <person name="Swanson J."/>
            <person name="Yao J."/>
            <person name="Mulholland V."/>
            <person name="Liu L."/>
            <person name="Farmerie W."/>
            <person name="Patnaikuni M."/>
            <person name="Balogh B."/>
            <person name="Norman D."/>
            <person name="Alvarez A."/>
            <person name="Castillo J.A."/>
            <person name="Jones J."/>
            <person name="Saddler G."/>
            <person name="Walunas T."/>
            <person name="Zhukov A."/>
            <person name="Mikhailova N."/>
        </authorList>
    </citation>
    <scope>NUCLEOTIDE SEQUENCE [LARGE SCALE GENOMIC DNA]</scope>
    <source>
        <strain evidence="8 9">UW551</strain>
    </source>
</reference>
<comment type="similarity">
    <text evidence="2">Belongs to the PpiC/parvulin rotamase family.</text>
</comment>
<dbReference type="AlphaFoldDB" id="A0AB33VBS2"/>
<evidence type="ECO:0000256" key="5">
    <source>
        <dbReference type="PROSITE-ProRule" id="PRU00278"/>
    </source>
</evidence>
<gene>
    <name evidence="8" type="ORF">RRSL_01297</name>
</gene>
<dbReference type="InterPro" id="IPR050245">
    <property type="entry name" value="PrsA_foldase"/>
</dbReference>